<dbReference type="Proteomes" id="UP000198512">
    <property type="component" value="Unassembled WGS sequence"/>
</dbReference>
<evidence type="ECO:0000313" key="2">
    <source>
        <dbReference type="Proteomes" id="UP000198512"/>
    </source>
</evidence>
<reference evidence="1 2" key="1">
    <citation type="submission" date="2016-10" db="EMBL/GenBank/DDBJ databases">
        <authorList>
            <person name="Varghese N."/>
            <person name="Submissions S."/>
        </authorList>
    </citation>
    <scope>NUCLEOTIDE SEQUENCE [LARGE SCALE GENOMIC DNA]</scope>
    <source>
        <strain evidence="1 2">CIP 109853</strain>
    </source>
</reference>
<sequence>MLELQANAIRVRSAIVAGLLLALLAGCSGRVQEQPPTRHPDVVRAQLLRLMPATVTDRQGWANDIYVAFADRELEASDSQLCAVLAVIEQESTYRADPPVAGLATLARREIDQRAEKLHIPAFLVDTALRLKSPTGERYAERLAKVRTEKALSAIFDDFIGMVPMGQQLFGGLNPVRTGGPMQVSIEFAERLADDYPYVIDGSLRQEVFTRRGGLYFGIAHLLDYPASYSSPVYRFADFNAGWYASRNAAFQHAVSRLSGITLALDGDLIIHGSRQAGQTERAVRSLSARLDLSDVAIRRDLERGDRQDFEDSRLYDRVFALADQLEGRSVPRARLPGIVLKSPKITRNLTTAWFAERVEARWKNCLGRAKTG</sequence>
<proteinExistence type="predicted"/>
<accession>A0ABY1B779</accession>
<comment type="caution">
    <text evidence="1">The sequence shown here is derived from an EMBL/GenBank/DDBJ whole genome shotgun (WGS) entry which is preliminary data.</text>
</comment>
<evidence type="ECO:0000313" key="1">
    <source>
        <dbReference type="EMBL" id="SEQ12467.1"/>
    </source>
</evidence>
<keyword evidence="2" id="KW-1185">Reference proteome</keyword>
<dbReference type="RefSeq" id="WP_279627079.1">
    <property type="nucleotide sequence ID" value="NZ_FOFP01000003.1"/>
</dbReference>
<name>A0ABY1B779_9PSED</name>
<organism evidence="1 2">
    <name type="scientific">Pseudomonas cuatrocienegasensis</name>
    <dbReference type="NCBI Taxonomy" id="543360"/>
    <lineage>
        <taxon>Bacteria</taxon>
        <taxon>Pseudomonadati</taxon>
        <taxon>Pseudomonadota</taxon>
        <taxon>Gammaproteobacteria</taxon>
        <taxon>Pseudomonadales</taxon>
        <taxon>Pseudomonadaceae</taxon>
        <taxon>Pseudomonas</taxon>
    </lineage>
</organism>
<dbReference type="EMBL" id="FOFP01000003">
    <property type="protein sequence ID" value="SEQ12467.1"/>
    <property type="molecule type" value="Genomic_DNA"/>
</dbReference>
<dbReference type="Pfam" id="PF07759">
    <property type="entry name" value="DUF1615"/>
    <property type="match status" value="1"/>
</dbReference>
<evidence type="ECO:0008006" key="3">
    <source>
        <dbReference type="Google" id="ProtNLM"/>
    </source>
</evidence>
<gene>
    <name evidence="1" type="ORF">SAMN05216600_103347</name>
</gene>
<protein>
    <recommendedName>
        <fullName evidence="3">Lipoprotein</fullName>
    </recommendedName>
</protein>
<dbReference type="InterPro" id="IPR011673">
    <property type="entry name" value="DUF1615"/>
</dbReference>